<keyword evidence="2 7" id="KW-0540">Nuclease</keyword>
<dbReference type="AlphaFoldDB" id="A0A1F6M3Z5"/>
<dbReference type="Gene3D" id="3.40.390.30">
    <property type="entry name" value="Metalloproteases ('zincins'), catalytic domain"/>
    <property type="match status" value="1"/>
</dbReference>
<dbReference type="GO" id="GO:0006364">
    <property type="term" value="P:rRNA processing"/>
    <property type="evidence" value="ECO:0007669"/>
    <property type="project" value="UniProtKB-UniRule"/>
</dbReference>
<dbReference type="HAMAP" id="MF_00009">
    <property type="entry name" value="Endoribonucl_YbeY"/>
    <property type="match status" value="1"/>
</dbReference>
<name>A0A1F6M3Z5_9BACT</name>
<dbReference type="Proteomes" id="UP000178742">
    <property type="component" value="Unassembled WGS sequence"/>
</dbReference>
<keyword evidence="3 7" id="KW-0479">Metal-binding</keyword>
<evidence type="ECO:0000256" key="3">
    <source>
        <dbReference type="ARBA" id="ARBA00022723"/>
    </source>
</evidence>
<dbReference type="PROSITE" id="PS01306">
    <property type="entry name" value="UPF0054"/>
    <property type="match status" value="1"/>
</dbReference>
<dbReference type="GO" id="GO:0005737">
    <property type="term" value="C:cytoplasm"/>
    <property type="evidence" value="ECO:0007669"/>
    <property type="project" value="UniProtKB-SubCell"/>
</dbReference>
<feature type="binding site" evidence="7">
    <location>
        <position position="120"/>
    </location>
    <ligand>
        <name>Zn(2+)</name>
        <dbReference type="ChEBI" id="CHEBI:29105"/>
        <note>catalytic</note>
    </ligand>
</feature>
<reference evidence="8 9" key="1">
    <citation type="journal article" date="2016" name="Nat. Commun.">
        <title>Thousands of microbial genomes shed light on interconnected biogeochemical processes in an aquifer system.</title>
        <authorList>
            <person name="Anantharaman K."/>
            <person name="Brown C.T."/>
            <person name="Hug L.A."/>
            <person name="Sharon I."/>
            <person name="Castelle C.J."/>
            <person name="Probst A.J."/>
            <person name="Thomas B.C."/>
            <person name="Singh A."/>
            <person name="Wilkins M.J."/>
            <person name="Karaoz U."/>
            <person name="Brodie E.L."/>
            <person name="Williams K.H."/>
            <person name="Hubbard S.S."/>
            <person name="Banfield J.F."/>
        </authorList>
    </citation>
    <scope>NUCLEOTIDE SEQUENCE [LARGE SCALE GENOMIC DNA]</scope>
</reference>
<dbReference type="InterPro" id="IPR023091">
    <property type="entry name" value="MetalPrtase_cat_dom_sf_prd"/>
</dbReference>
<dbReference type="GO" id="GO:0004222">
    <property type="term" value="F:metalloendopeptidase activity"/>
    <property type="evidence" value="ECO:0007669"/>
    <property type="project" value="InterPro"/>
</dbReference>
<evidence type="ECO:0000256" key="7">
    <source>
        <dbReference type="HAMAP-Rule" id="MF_00009"/>
    </source>
</evidence>
<gene>
    <name evidence="7" type="primary">ybeY</name>
    <name evidence="8" type="ORF">A3B90_01235</name>
</gene>
<proteinExistence type="inferred from homology"/>
<dbReference type="PANTHER" id="PTHR46986">
    <property type="entry name" value="ENDORIBONUCLEASE YBEY, CHLOROPLASTIC"/>
    <property type="match status" value="1"/>
</dbReference>
<keyword evidence="6 7" id="KW-0862">Zinc</keyword>
<dbReference type="InterPro" id="IPR020549">
    <property type="entry name" value="YbeY_CS"/>
</dbReference>
<dbReference type="Pfam" id="PF02130">
    <property type="entry name" value="YbeY"/>
    <property type="match status" value="1"/>
</dbReference>
<feature type="binding site" evidence="7">
    <location>
        <position position="110"/>
    </location>
    <ligand>
        <name>Zn(2+)</name>
        <dbReference type="ChEBI" id="CHEBI:29105"/>
        <note>catalytic</note>
    </ligand>
</feature>
<evidence type="ECO:0000313" key="9">
    <source>
        <dbReference type="Proteomes" id="UP000178742"/>
    </source>
</evidence>
<dbReference type="NCBIfam" id="TIGR00043">
    <property type="entry name" value="rRNA maturation RNase YbeY"/>
    <property type="match status" value="1"/>
</dbReference>
<evidence type="ECO:0000256" key="5">
    <source>
        <dbReference type="ARBA" id="ARBA00022801"/>
    </source>
</evidence>
<dbReference type="GO" id="GO:0008270">
    <property type="term" value="F:zinc ion binding"/>
    <property type="evidence" value="ECO:0007669"/>
    <property type="project" value="UniProtKB-UniRule"/>
</dbReference>
<dbReference type="EMBL" id="MFPX01000020">
    <property type="protein sequence ID" value="OGH66305.1"/>
    <property type="molecule type" value="Genomic_DNA"/>
</dbReference>
<comment type="cofactor">
    <cofactor evidence="7">
        <name>Zn(2+)</name>
        <dbReference type="ChEBI" id="CHEBI:29105"/>
    </cofactor>
    <text evidence="7">Binds 1 zinc ion.</text>
</comment>
<keyword evidence="5 7" id="KW-0378">Hydrolase</keyword>
<evidence type="ECO:0000313" key="8">
    <source>
        <dbReference type="EMBL" id="OGH66305.1"/>
    </source>
</evidence>
<accession>A0A1F6M3Z5</accession>
<evidence type="ECO:0000256" key="4">
    <source>
        <dbReference type="ARBA" id="ARBA00022759"/>
    </source>
</evidence>
<dbReference type="STRING" id="1798676.A3B90_01235"/>
<dbReference type="InterPro" id="IPR002036">
    <property type="entry name" value="YbeY"/>
</dbReference>
<dbReference type="GO" id="GO:0004521">
    <property type="term" value="F:RNA endonuclease activity"/>
    <property type="evidence" value="ECO:0007669"/>
    <property type="project" value="UniProtKB-UniRule"/>
</dbReference>
<keyword evidence="7" id="KW-0690">Ribosome biogenesis</keyword>
<feature type="binding site" evidence="7">
    <location>
        <position position="114"/>
    </location>
    <ligand>
        <name>Zn(2+)</name>
        <dbReference type="ChEBI" id="CHEBI:29105"/>
        <note>catalytic</note>
    </ligand>
</feature>
<evidence type="ECO:0000256" key="6">
    <source>
        <dbReference type="ARBA" id="ARBA00022833"/>
    </source>
</evidence>
<comment type="similarity">
    <text evidence="1 7">Belongs to the endoribonuclease YbeY family.</text>
</comment>
<evidence type="ECO:0000256" key="1">
    <source>
        <dbReference type="ARBA" id="ARBA00010875"/>
    </source>
</evidence>
<dbReference type="SUPFAM" id="SSF55486">
    <property type="entry name" value="Metalloproteases ('zincins'), catalytic domain"/>
    <property type="match status" value="1"/>
</dbReference>
<protein>
    <recommendedName>
        <fullName evidence="7">Endoribonuclease YbeY</fullName>
        <ecNumber evidence="7">3.1.-.-</ecNumber>
    </recommendedName>
</protein>
<dbReference type="PANTHER" id="PTHR46986:SF1">
    <property type="entry name" value="ENDORIBONUCLEASE YBEY, CHLOROPLASTIC"/>
    <property type="match status" value="1"/>
</dbReference>
<organism evidence="8 9">
    <name type="scientific">Candidatus Magasanikbacteria bacterium RIFCSPHIGHO2_02_FULL_41_13</name>
    <dbReference type="NCBI Taxonomy" id="1798676"/>
    <lineage>
        <taxon>Bacteria</taxon>
        <taxon>Candidatus Magasanikiibacteriota</taxon>
    </lineage>
</organism>
<keyword evidence="7" id="KW-0698">rRNA processing</keyword>
<comment type="subcellular location">
    <subcellularLocation>
        <location evidence="7">Cytoplasm</location>
    </subcellularLocation>
</comment>
<evidence type="ECO:0000256" key="2">
    <source>
        <dbReference type="ARBA" id="ARBA00022722"/>
    </source>
</evidence>
<comment type="function">
    <text evidence="7">Single strand-specific metallo-endoribonuclease involved in late-stage 70S ribosome quality control and in maturation of the 3' terminus of the 16S rRNA.</text>
</comment>
<comment type="caution">
    <text evidence="8">The sequence shown here is derived from an EMBL/GenBank/DDBJ whole genome shotgun (WGS) entry which is preliminary data.</text>
</comment>
<keyword evidence="4 7" id="KW-0255">Endonuclease</keyword>
<keyword evidence="7" id="KW-0963">Cytoplasm</keyword>
<sequence>MECTVYSTLKFPMSKKTIEKNLVVVLKAFKKNKATISLHIIGDKKMIDLNFQYRGKKKPTDVLSFAVQEVDGGVASDDWGDIFICLPQVKRQAKEHKISWKEEFYRMSIHGMLHLFGYDHMEEKDAKKMFQLQEKLLSGIV</sequence>
<dbReference type="EC" id="3.1.-.-" evidence="7"/>